<feature type="domain" description="Aminotransferase-like plant mobile" evidence="2">
    <location>
        <begin position="16"/>
        <end position="136"/>
    </location>
</feature>
<protein>
    <recommendedName>
        <fullName evidence="2">Aminotransferase-like plant mobile domain-containing protein</fullName>
    </recommendedName>
</protein>
<accession>A0A445CRR1</accession>
<dbReference type="EMBL" id="SDMP01000006">
    <property type="protein sequence ID" value="RYR53573.1"/>
    <property type="molecule type" value="Genomic_DNA"/>
</dbReference>
<reference evidence="3 4" key="1">
    <citation type="submission" date="2019-01" db="EMBL/GenBank/DDBJ databases">
        <title>Sequencing of cultivated peanut Arachis hypogaea provides insights into genome evolution and oil improvement.</title>
        <authorList>
            <person name="Chen X."/>
        </authorList>
    </citation>
    <scope>NUCLEOTIDE SEQUENCE [LARGE SCALE GENOMIC DNA]</scope>
    <source>
        <strain evidence="4">cv. Fuhuasheng</strain>
        <tissue evidence="3">Leaves</tissue>
    </source>
</reference>
<comment type="caution">
    <text evidence="3">The sequence shown here is derived from an EMBL/GenBank/DDBJ whole genome shotgun (WGS) entry which is preliminary data.</text>
</comment>
<dbReference type="GO" id="GO:0010073">
    <property type="term" value="P:meristem maintenance"/>
    <property type="evidence" value="ECO:0007669"/>
    <property type="project" value="InterPro"/>
</dbReference>
<dbReference type="PANTHER" id="PTHR46033:SF1">
    <property type="entry name" value="PROTEIN MAIN-LIKE 2"/>
    <property type="match status" value="1"/>
</dbReference>
<gene>
    <name evidence="3" type="ORF">Ahy_A06g028754</name>
</gene>
<sequence length="401" mass="45688">MPFLAPIPHDQLSDIGIPLARRWSHWRRHTRYIRRSTAYFRRRLDDVGVDDFIWRPYMGVGILDVLAPHMVMCSTQSSLVSFECIKWHSTDRVRRQFGMQQLPPGPTFDLGRDHCKRLTGAQNHDWEQIYSQWCTTTGTRSSMGFTCDCQIEFQAKKLAPMNHSSNRKNQLALTSKSRLIRNRNRSRHMSTTIRSQRMSTRFRCRHMPSSFKTRHMPSSFRIRHMPSSFRTRHMSTYAQQWLAYQQQAAYIPEPQPPQAPEPYISHLIISSEGHFSPLGGSDTISFSQFLSEGPATSHHSGGRRATSGHASDFDFNQSTGHVDPPGPSAPPRGQLFNLNEYPQQEEGDLGYDLQHWYDLGRASALRMSGSGLYDIGGASMIDFGSGLDAGVSQGHPYNLRT</sequence>
<dbReference type="InterPro" id="IPR044824">
    <property type="entry name" value="MAIN-like"/>
</dbReference>
<proteinExistence type="predicted"/>
<evidence type="ECO:0000256" key="1">
    <source>
        <dbReference type="SAM" id="MobiDB-lite"/>
    </source>
</evidence>
<dbReference type="AlphaFoldDB" id="A0A445CRR1"/>
<feature type="region of interest" description="Disordered" evidence="1">
    <location>
        <begin position="291"/>
        <end position="336"/>
    </location>
</feature>
<organism evidence="3 4">
    <name type="scientific">Arachis hypogaea</name>
    <name type="common">Peanut</name>
    <dbReference type="NCBI Taxonomy" id="3818"/>
    <lineage>
        <taxon>Eukaryota</taxon>
        <taxon>Viridiplantae</taxon>
        <taxon>Streptophyta</taxon>
        <taxon>Embryophyta</taxon>
        <taxon>Tracheophyta</taxon>
        <taxon>Spermatophyta</taxon>
        <taxon>Magnoliopsida</taxon>
        <taxon>eudicotyledons</taxon>
        <taxon>Gunneridae</taxon>
        <taxon>Pentapetalae</taxon>
        <taxon>rosids</taxon>
        <taxon>fabids</taxon>
        <taxon>Fabales</taxon>
        <taxon>Fabaceae</taxon>
        <taxon>Papilionoideae</taxon>
        <taxon>50 kb inversion clade</taxon>
        <taxon>dalbergioids sensu lato</taxon>
        <taxon>Dalbergieae</taxon>
        <taxon>Pterocarpus clade</taxon>
        <taxon>Arachis</taxon>
    </lineage>
</organism>
<dbReference type="InterPro" id="IPR019557">
    <property type="entry name" value="AminoTfrase-like_pln_mobile"/>
</dbReference>
<dbReference type="Proteomes" id="UP000289738">
    <property type="component" value="Chromosome A06"/>
</dbReference>
<evidence type="ECO:0000313" key="3">
    <source>
        <dbReference type="EMBL" id="RYR53573.1"/>
    </source>
</evidence>
<keyword evidence="4" id="KW-1185">Reference proteome</keyword>
<dbReference type="Pfam" id="PF10536">
    <property type="entry name" value="PMD"/>
    <property type="match status" value="1"/>
</dbReference>
<dbReference type="PANTHER" id="PTHR46033">
    <property type="entry name" value="PROTEIN MAIN-LIKE 2"/>
    <property type="match status" value="1"/>
</dbReference>
<name>A0A445CRR1_ARAHY</name>
<evidence type="ECO:0000313" key="4">
    <source>
        <dbReference type="Proteomes" id="UP000289738"/>
    </source>
</evidence>
<evidence type="ECO:0000259" key="2">
    <source>
        <dbReference type="Pfam" id="PF10536"/>
    </source>
</evidence>